<name>A0A3P8XF50_ESOLU</name>
<dbReference type="STRING" id="8010.ENSELUP00000003231"/>
<dbReference type="SUPFAM" id="SSF48097">
    <property type="entry name" value="Regulator of G-protein signaling, RGS"/>
    <property type="match status" value="1"/>
</dbReference>
<accession>A0A3P8XF50</accession>
<dbReference type="AlphaFoldDB" id="A0A3P8XF50"/>
<proteinExistence type="predicted"/>
<dbReference type="Pfam" id="PF00615">
    <property type="entry name" value="RGS"/>
    <property type="match status" value="1"/>
</dbReference>
<dbReference type="InterPro" id="IPR016137">
    <property type="entry name" value="RGS"/>
</dbReference>
<dbReference type="PANTHER" id="PTHR10845">
    <property type="entry name" value="REGULATOR OF G PROTEIN SIGNALING"/>
    <property type="match status" value="1"/>
</dbReference>
<feature type="domain" description="RGS" evidence="1">
    <location>
        <begin position="56"/>
        <end position="172"/>
    </location>
</feature>
<organism evidence="2 3">
    <name type="scientific">Esox lucius</name>
    <name type="common">Northern pike</name>
    <dbReference type="NCBI Taxonomy" id="8010"/>
    <lineage>
        <taxon>Eukaryota</taxon>
        <taxon>Metazoa</taxon>
        <taxon>Chordata</taxon>
        <taxon>Craniata</taxon>
        <taxon>Vertebrata</taxon>
        <taxon>Euteleostomi</taxon>
        <taxon>Actinopterygii</taxon>
        <taxon>Neopterygii</taxon>
        <taxon>Teleostei</taxon>
        <taxon>Protacanthopterygii</taxon>
        <taxon>Esociformes</taxon>
        <taxon>Esocidae</taxon>
        <taxon>Esox</taxon>
    </lineage>
</organism>
<keyword evidence="3" id="KW-1185">Reference proteome</keyword>
<evidence type="ECO:0000313" key="2">
    <source>
        <dbReference type="Ensembl" id="ENSELUP00000003231.1"/>
    </source>
</evidence>
<dbReference type="Bgee" id="ENSELUG00000004481">
    <property type="expression patterns" value="Expressed in stomach and 9 other cell types or tissues"/>
</dbReference>
<sequence length="184" mass="21261">MVFGCRAASEDTENAKGLLHKPWKSRLHNFIHTPLPHTRKKVHIQSSDGLKQLGQSLENLLTHKYGKAAFRDFLQSQFCEENLEFWQACEEFKSISNPMELACKATSIYKEFIQTDSPKEVNVDFHTRDTIAQNLQRPTPSCFDGAQKKVYSLMENDAYPRFIQSDYFKELYVGSRGLGKHRRA</sequence>
<dbReference type="OrthoDB" id="196547at2759"/>
<dbReference type="KEGG" id="els:105024884"/>
<reference evidence="3" key="1">
    <citation type="journal article" date="2014" name="PLoS ONE">
        <title>The genome and linkage map of the northern pike (Esox lucius): conserved synteny revealed between the salmonid sister group and the Neoteleostei.</title>
        <authorList>
            <person name="Rondeau E.B."/>
            <person name="Minkley D.R."/>
            <person name="Leong J.S."/>
            <person name="Messmer A.M."/>
            <person name="Jantzen J.R."/>
            <person name="von Schalburg K.R."/>
            <person name="Lemon C."/>
            <person name="Bird N.H."/>
            <person name="Koop B.F."/>
        </authorList>
    </citation>
    <scope>NUCLEOTIDE SEQUENCE</scope>
</reference>
<dbReference type="PRINTS" id="PR01301">
    <property type="entry name" value="RGSPROTEIN"/>
</dbReference>
<dbReference type="InParanoid" id="A0A3P8XF50"/>
<gene>
    <name evidence="2" type="primary">RGS2</name>
</gene>
<dbReference type="GeneTree" id="ENSGT00940000157937"/>
<evidence type="ECO:0000313" key="3">
    <source>
        <dbReference type="Proteomes" id="UP000265140"/>
    </source>
</evidence>
<dbReference type="InterPro" id="IPR036305">
    <property type="entry name" value="RGS_sf"/>
</dbReference>
<dbReference type="OMA" id="WKSRIHT"/>
<reference evidence="2" key="2">
    <citation type="submission" date="2020-02" db="EMBL/GenBank/DDBJ databases">
        <title>Esox lucius (northern pike) genome, fEsoLuc1, primary haplotype.</title>
        <authorList>
            <person name="Myers G."/>
            <person name="Karagic N."/>
            <person name="Meyer A."/>
            <person name="Pippel M."/>
            <person name="Reichard M."/>
            <person name="Winkler S."/>
            <person name="Tracey A."/>
            <person name="Sims Y."/>
            <person name="Howe K."/>
            <person name="Rhie A."/>
            <person name="Formenti G."/>
            <person name="Durbin R."/>
            <person name="Fedrigo O."/>
            <person name="Jarvis E.D."/>
        </authorList>
    </citation>
    <scope>NUCLEOTIDE SEQUENCE [LARGE SCALE GENOMIC DNA]</scope>
</reference>
<dbReference type="Gene3D" id="1.10.167.10">
    <property type="entry name" value="Regulator of G-protein Signalling 4, domain 2"/>
    <property type="match status" value="1"/>
</dbReference>
<dbReference type="SMART" id="SM00315">
    <property type="entry name" value="RGS"/>
    <property type="match status" value="1"/>
</dbReference>
<reference evidence="2" key="3">
    <citation type="submission" date="2025-08" db="UniProtKB">
        <authorList>
            <consortium name="Ensembl"/>
        </authorList>
    </citation>
    <scope>IDENTIFICATION</scope>
</reference>
<evidence type="ECO:0000259" key="1">
    <source>
        <dbReference type="PROSITE" id="PS50132"/>
    </source>
</evidence>
<dbReference type="PROSITE" id="PS50132">
    <property type="entry name" value="RGS"/>
    <property type="match status" value="1"/>
</dbReference>
<dbReference type="Proteomes" id="UP000265140">
    <property type="component" value="Chromosome 3"/>
</dbReference>
<dbReference type="Ensembl" id="ENSELUT00000014376.3">
    <property type="protein sequence ID" value="ENSELUP00000003231.1"/>
    <property type="gene ID" value="ENSELUG00000004481.3"/>
</dbReference>
<reference evidence="2" key="4">
    <citation type="submission" date="2025-09" db="UniProtKB">
        <authorList>
            <consortium name="Ensembl"/>
        </authorList>
    </citation>
    <scope>IDENTIFICATION</scope>
</reference>
<protein>
    <recommendedName>
        <fullName evidence="1">RGS domain-containing protein</fullName>
    </recommendedName>
</protein>
<dbReference type="PANTHER" id="PTHR10845:SF43">
    <property type="entry name" value="REGULATOR OF G-PROTEIN SIGNALING 2"/>
    <property type="match status" value="1"/>
</dbReference>
<dbReference type="InterPro" id="IPR044926">
    <property type="entry name" value="RGS_subdomain_2"/>
</dbReference>
<dbReference type="FunFam" id="1.10.167.10:FF:000001">
    <property type="entry name" value="Putative regulator of g-protein signaling 12"/>
    <property type="match status" value="1"/>
</dbReference>